<feature type="transmembrane region" description="Helical" evidence="6">
    <location>
        <begin position="6"/>
        <end position="26"/>
    </location>
</feature>
<protein>
    <recommendedName>
        <fullName evidence="6">Serpentine receptor class gamma</fullName>
    </recommendedName>
</protein>
<evidence type="ECO:0000256" key="5">
    <source>
        <dbReference type="ARBA" id="ARBA00023136"/>
    </source>
</evidence>
<dbReference type="GO" id="GO:0016020">
    <property type="term" value="C:membrane"/>
    <property type="evidence" value="ECO:0007669"/>
    <property type="project" value="UniProtKB-SubCell"/>
</dbReference>
<comment type="caution">
    <text evidence="7">The sequence shown here is derived from an EMBL/GenBank/DDBJ whole genome shotgun (WGS) entry which is preliminary data.</text>
</comment>
<dbReference type="EMBL" id="JARK01000025">
    <property type="protein sequence ID" value="EYC45509.1"/>
    <property type="molecule type" value="Genomic_DNA"/>
</dbReference>
<dbReference type="GO" id="GO:0004888">
    <property type="term" value="F:transmembrane signaling receptor activity"/>
    <property type="evidence" value="ECO:0007669"/>
    <property type="project" value="InterPro"/>
</dbReference>
<dbReference type="STRING" id="53326.A0A016X0B9"/>
<proteinExistence type="inferred from homology"/>
<dbReference type="PANTHER" id="PTHR31552">
    <property type="entry name" value="SERPENTINE RECEPTOR CLASS GAMMA"/>
    <property type="match status" value="1"/>
</dbReference>
<evidence type="ECO:0000256" key="3">
    <source>
        <dbReference type="ARBA" id="ARBA00022692"/>
    </source>
</evidence>
<dbReference type="Proteomes" id="UP000024635">
    <property type="component" value="Unassembled WGS sequence"/>
</dbReference>
<organism evidence="7 8">
    <name type="scientific">Ancylostoma ceylanicum</name>
    <dbReference type="NCBI Taxonomy" id="53326"/>
    <lineage>
        <taxon>Eukaryota</taxon>
        <taxon>Metazoa</taxon>
        <taxon>Ecdysozoa</taxon>
        <taxon>Nematoda</taxon>
        <taxon>Chromadorea</taxon>
        <taxon>Rhabditida</taxon>
        <taxon>Rhabditina</taxon>
        <taxon>Rhabditomorpha</taxon>
        <taxon>Strongyloidea</taxon>
        <taxon>Ancylostomatidae</taxon>
        <taxon>Ancylostomatinae</taxon>
        <taxon>Ancylostoma</taxon>
    </lineage>
</organism>
<reference evidence="8" key="1">
    <citation type="journal article" date="2015" name="Nat. Genet.">
        <title>The genome and transcriptome of the zoonotic hookworm Ancylostoma ceylanicum identify infection-specific gene families.</title>
        <authorList>
            <person name="Schwarz E.M."/>
            <person name="Hu Y."/>
            <person name="Antoshechkin I."/>
            <person name="Miller M.M."/>
            <person name="Sternberg P.W."/>
            <person name="Aroian R.V."/>
        </authorList>
    </citation>
    <scope>NUCLEOTIDE SEQUENCE</scope>
    <source>
        <strain evidence="8">HY135</strain>
    </source>
</reference>
<dbReference type="OrthoDB" id="5873767at2759"/>
<keyword evidence="8" id="KW-1185">Reference proteome</keyword>
<feature type="transmembrane region" description="Helical" evidence="6">
    <location>
        <begin position="123"/>
        <end position="144"/>
    </location>
</feature>
<feature type="transmembrane region" description="Helical" evidence="6">
    <location>
        <begin position="173"/>
        <end position="197"/>
    </location>
</feature>
<dbReference type="PRINTS" id="PR00698">
    <property type="entry name" value="TMPROTEINSRG"/>
</dbReference>
<evidence type="ECO:0000256" key="6">
    <source>
        <dbReference type="RuleBase" id="RU280813"/>
    </source>
</evidence>
<dbReference type="PANTHER" id="PTHR31552:SF8">
    <property type="entry name" value="SERPENTINE RECEPTOR CLASS GAMMA"/>
    <property type="match status" value="1"/>
</dbReference>
<dbReference type="InterPro" id="IPR000609">
    <property type="entry name" value="7TM_GPCR_serpentine_rcpt_Srg"/>
</dbReference>
<dbReference type="GO" id="GO:0007606">
    <property type="term" value="P:sensory perception of chemical stimulus"/>
    <property type="evidence" value="ECO:0007669"/>
    <property type="project" value="UniProtKB-UniRule"/>
</dbReference>
<dbReference type="AlphaFoldDB" id="A0A016X0B9"/>
<feature type="transmembrane region" description="Helical" evidence="6">
    <location>
        <begin position="213"/>
        <end position="235"/>
    </location>
</feature>
<comment type="subcellular location">
    <subcellularLocation>
        <location evidence="1">Membrane</location>
        <topology evidence="1">Multi-pass membrane protein</topology>
    </subcellularLocation>
</comment>
<feature type="transmembrane region" description="Helical" evidence="6">
    <location>
        <begin position="247"/>
        <end position="268"/>
    </location>
</feature>
<keyword evidence="3 6" id="KW-0812">Transmembrane</keyword>
<sequence>MLMLYVRLIYCIPSIILYVTVVALLYKEKQRLFGSFYFLLIVQAITNIFVYINGFYLVQLANETRVNSWWSIIYTNAPGAVVRISACLGTHFAFVQTYMTFFISLNRVTFILRPGMDERIWKVAAPACAVTAYLSPFAATYPYLISHGYWIFSSQCHGFVTIFDPDTEMPWRALFIFLCVFLSLSSTVNIVSVVFLCKRSKRVRCTNMERSMLVLALLNFLIECSYFVLYALIYLSPYVGIDSSVSMALIPYASDVMTLSIPYLIVVLNRSIRSRLFGLFNCCKMTPFRGIAIGAELPTDPHIAATNPISHNSVSGVVNAE</sequence>
<evidence type="ECO:0000256" key="1">
    <source>
        <dbReference type="ARBA" id="ARBA00004141"/>
    </source>
</evidence>
<evidence type="ECO:0000256" key="2">
    <source>
        <dbReference type="ARBA" id="ARBA00005692"/>
    </source>
</evidence>
<feature type="transmembrane region" description="Helical" evidence="6">
    <location>
        <begin position="80"/>
        <end position="103"/>
    </location>
</feature>
<keyword evidence="5 6" id="KW-0472">Membrane</keyword>
<evidence type="ECO:0000256" key="4">
    <source>
        <dbReference type="ARBA" id="ARBA00022989"/>
    </source>
</evidence>
<accession>A0A016X0B9</accession>
<evidence type="ECO:0000313" key="7">
    <source>
        <dbReference type="EMBL" id="EYC45509.1"/>
    </source>
</evidence>
<dbReference type="SUPFAM" id="SSF81321">
    <property type="entry name" value="Family A G protein-coupled receptor-like"/>
    <property type="match status" value="1"/>
</dbReference>
<feature type="transmembrane region" description="Helical" evidence="6">
    <location>
        <begin position="38"/>
        <end position="60"/>
    </location>
</feature>
<comment type="similarity">
    <text evidence="2 6">Belongs to the nematode receptor-like protein srg family.</text>
</comment>
<evidence type="ECO:0000313" key="8">
    <source>
        <dbReference type="Proteomes" id="UP000024635"/>
    </source>
</evidence>
<dbReference type="Pfam" id="PF02118">
    <property type="entry name" value="Srg"/>
    <property type="match status" value="1"/>
</dbReference>
<gene>
    <name evidence="7" type="primary">Acey_s0425.g1233</name>
    <name evidence="7" type="ORF">Y032_0425g1233</name>
</gene>
<name>A0A016X0B9_9BILA</name>
<keyword evidence="4 6" id="KW-1133">Transmembrane helix</keyword>
<dbReference type="Gene3D" id="1.20.1070.10">
    <property type="entry name" value="Rhodopsin 7-helix transmembrane proteins"/>
    <property type="match status" value="1"/>
</dbReference>